<gene>
    <name evidence="4" type="ORF">OLC1_LOCUS3249</name>
</gene>
<dbReference type="InterPro" id="IPR024593">
    <property type="entry name" value="DUF3444"/>
</dbReference>
<feature type="coiled-coil region" evidence="1">
    <location>
        <begin position="230"/>
        <end position="271"/>
    </location>
</feature>
<accession>A0AAV1C901</accession>
<dbReference type="EMBL" id="OX459118">
    <property type="protein sequence ID" value="CAI9091287.1"/>
    <property type="molecule type" value="Genomic_DNA"/>
</dbReference>
<protein>
    <submittedName>
        <fullName evidence="4">OLC1v1026267C1</fullName>
    </submittedName>
</protein>
<reference evidence="4" key="1">
    <citation type="submission" date="2023-03" db="EMBL/GenBank/DDBJ databases">
        <authorList>
            <person name="Julca I."/>
        </authorList>
    </citation>
    <scope>NUCLEOTIDE SEQUENCE</scope>
</reference>
<dbReference type="Proteomes" id="UP001161247">
    <property type="component" value="Chromosome 1"/>
</dbReference>
<evidence type="ECO:0000313" key="4">
    <source>
        <dbReference type="EMBL" id="CAI9091287.1"/>
    </source>
</evidence>
<feature type="region of interest" description="Disordered" evidence="2">
    <location>
        <begin position="272"/>
        <end position="378"/>
    </location>
</feature>
<evidence type="ECO:0000256" key="1">
    <source>
        <dbReference type="SAM" id="Coils"/>
    </source>
</evidence>
<dbReference type="AlphaFoldDB" id="A0AAV1C901"/>
<feature type="domain" description="DUF3444" evidence="3">
    <location>
        <begin position="379"/>
        <end position="565"/>
    </location>
</feature>
<dbReference type="PANTHER" id="PTHR45089:SF38">
    <property type="entry name" value="DUF3444 DOMAIN-CONTAINING PROTEIN"/>
    <property type="match status" value="1"/>
</dbReference>
<keyword evidence="1" id="KW-0175">Coiled coil</keyword>
<sequence>MGSSRKLSEAFGLVEEKTVSIQERMIMVMRELDSVEAHYKKIQDLSYGRSNELQSKEESLKSFEKSVAKQIHERFDSRRRAIEKGLKKFGEKEKFLRGALEKMEMEGKQSEIMKVSVEKTLTDVLLKEKEFQCLLDELKKIQGQVEKRGAELDSMEETLRCRKDEIDEKEKNLILRVNEVDELERKLERRLHEFDSAEKSRLCELETRENEVISNQKLVEARNFQIDSKKRLLEKRKNALDSEAERLKQREDELDVRAQNLMDLAKQLEAKEEGLGGANNSVSPTKPADVRSVRRKRVSPGHEERKVQENRRQRGKRSSGIPGESIGKIEVQDLQNSGRKTTTQAQMTEDLTELDPEPDLNSLGNFASNPIGDPSFTSDENLDVHQTWACFDAKDRMPRKYARVINLINQDGEVRLEVLWLKPCPEYKGEKEWVEAGLPVSCGEFEPGEISVESPTIFSHLALGILDPVWTILPRQGETWALYRDWDIVKWASHQGLHRHCEYDIVEIPPHPRHQPLFRCISVTLLDRIEGSVKLFTRRSRKDKDSFLIKANSLYRFSHKVPSVQKMCIDENGQLVIASCSDGLLYNCITLVSLVPSPSAKSKINWWCHYRQWGS</sequence>
<evidence type="ECO:0000259" key="3">
    <source>
        <dbReference type="Pfam" id="PF11926"/>
    </source>
</evidence>
<organism evidence="4 5">
    <name type="scientific">Oldenlandia corymbosa var. corymbosa</name>
    <dbReference type="NCBI Taxonomy" id="529605"/>
    <lineage>
        <taxon>Eukaryota</taxon>
        <taxon>Viridiplantae</taxon>
        <taxon>Streptophyta</taxon>
        <taxon>Embryophyta</taxon>
        <taxon>Tracheophyta</taxon>
        <taxon>Spermatophyta</taxon>
        <taxon>Magnoliopsida</taxon>
        <taxon>eudicotyledons</taxon>
        <taxon>Gunneridae</taxon>
        <taxon>Pentapetalae</taxon>
        <taxon>asterids</taxon>
        <taxon>lamiids</taxon>
        <taxon>Gentianales</taxon>
        <taxon>Rubiaceae</taxon>
        <taxon>Rubioideae</taxon>
        <taxon>Spermacoceae</taxon>
        <taxon>Hedyotis-Oldenlandia complex</taxon>
        <taxon>Oldenlandia</taxon>
    </lineage>
</organism>
<keyword evidence="5" id="KW-1185">Reference proteome</keyword>
<feature type="compositionally biased region" description="Basic and acidic residues" evidence="2">
    <location>
        <begin position="300"/>
        <end position="312"/>
    </location>
</feature>
<proteinExistence type="predicted"/>
<evidence type="ECO:0000313" key="5">
    <source>
        <dbReference type="Proteomes" id="UP001161247"/>
    </source>
</evidence>
<dbReference type="Pfam" id="PF11926">
    <property type="entry name" value="DUF3444"/>
    <property type="match status" value="1"/>
</dbReference>
<dbReference type="PANTHER" id="PTHR45089">
    <property type="entry name" value="DNAJ HEAT SHOCK AMINO-TERMINAL DOMAIN PROTEIN-RELATED"/>
    <property type="match status" value="1"/>
</dbReference>
<feature type="compositionally biased region" description="Polar residues" evidence="2">
    <location>
        <begin position="333"/>
        <end position="349"/>
    </location>
</feature>
<name>A0AAV1C901_OLDCO</name>
<evidence type="ECO:0000256" key="2">
    <source>
        <dbReference type="SAM" id="MobiDB-lite"/>
    </source>
</evidence>
<feature type="coiled-coil region" evidence="1">
    <location>
        <begin position="152"/>
        <end position="200"/>
    </location>
</feature>